<evidence type="ECO:0000313" key="2">
    <source>
        <dbReference type="EMBL" id="MBO8462339.1"/>
    </source>
</evidence>
<accession>A0A9D9HZ77</accession>
<dbReference type="Proteomes" id="UP000823618">
    <property type="component" value="Unassembled WGS sequence"/>
</dbReference>
<dbReference type="PROSITE" id="PS51257">
    <property type="entry name" value="PROKAR_LIPOPROTEIN"/>
    <property type="match status" value="1"/>
</dbReference>
<reference evidence="2" key="2">
    <citation type="journal article" date="2021" name="PeerJ">
        <title>Extensive microbial diversity within the chicken gut microbiome revealed by metagenomics and culture.</title>
        <authorList>
            <person name="Gilroy R."/>
            <person name="Ravi A."/>
            <person name="Getino M."/>
            <person name="Pursley I."/>
            <person name="Horton D.L."/>
            <person name="Alikhan N.F."/>
            <person name="Baker D."/>
            <person name="Gharbi K."/>
            <person name="Hall N."/>
            <person name="Watson M."/>
            <person name="Adriaenssens E.M."/>
            <person name="Foster-Nyarko E."/>
            <person name="Jarju S."/>
            <person name="Secka A."/>
            <person name="Antonio M."/>
            <person name="Oren A."/>
            <person name="Chaudhuri R.R."/>
            <person name="La Ragione R."/>
            <person name="Hildebrand F."/>
            <person name="Pallen M.J."/>
        </authorList>
    </citation>
    <scope>NUCLEOTIDE SEQUENCE</scope>
    <source>
        <strain evidence="2">E3-2379</strain>
    </source>
</reference>
<gene>
    <name evidence="2" type="ORF">IAC13_00230</name>
</gene>
<name>A0A9D9HZ77_9FIRM</name>
<sequence length="200" mass="23003">MRRIGKTTVILLVTASLLTACGNPINKMKANTVYINKEGKVESLSVEDFDKEYYSEDELKQFIDKEVTAQQKERGEGSISLKDFEVKEEKASLKLLYSNTDDYVAFTDTTLEQGDYTKSLLDNKKEFMDLKWIEADTKKEVKEFPEEMEGMKYVVIEDPDGIQLLLDGTVMYYSSQVEFIDKNLIQVPANQKSVILYQEK</sequence>
<dbReference type="AlphaFoldDB" id="A0A9D9HZ77"/>
<comment type="caution">
    <text evidence="2">The sequence shown here is derived from an EMBL/GenBank/DDBJ whole genome shotgun (WGS) entry which is preliminary data.</text>
</comment>
<protein>
    <submittedName>
        <fullName evidence="2">Uncharacterized protein</fullName>
    </submittedName>
</protein>
<keyword evidence="1" id="KW-0732">Signal</keyword>
<reference evidence="2" key="1">
    <citation type="submission" date="2020-10" db="EMBL/GenBank/DDBJ databases">
        <authorList>
            <person name="Gilroy R."/>
        </authorList>
    </citation>
    <scope>NUCLEOTIDE SEQUENCE</scope>
    <source>
        <strain evidence="2">E3-2379</strain>
    </source>
</reference>
<evidence type="ECO:0000256" key="1">
    <source>
        <dbReference type="SAM" id="SignalP"/>
    </source>
</evidence>
<feature type="chain" id="PRO_5039066183" evidence="1">
    <location>
        <begin position="21"/>
        <end position="200"/>
    </location>
</feature>
<feature type="signal peptide" evidence="1">
    <location>
        <begin position="1"/>
        <end position="20"/>
    </location>
</feature>
<proteinExistence type="predicted"/>
<organism evidence="2 3">
    <name type="scientific">Candidatus Scybalomonas excrementavium</name>
    <dbReference type="NCBI Taxonomy" id="2840943"/>
    <lineage>
        <taxon>Bacteria</taxon>
        <taxon>Bacillati</taxon>
        <taxon>Bacillota</taxon>
        <taxon>Clostridia</taxon>
        <taxon>Lachnospirales</taxon>
        <taxon>Lachnospiraceae</taxon>
        <taxon>Lachnospiraceae incertae sedis</taxon>
        <taxon>Candidatus Scybalomonas</taxon>
    </lineage>
</organism>
<dbReference type="EMBL" id="JADIML010000009">
    <property type="protein sequence ID" value="MBO8462339.1"/>
    <property type="molecule type" value="Genomic_DNA"/>
</dbReference>
<evidence type="ECO:0000313" key="3">
    <source>
        <dbReference type="Proteomes" id="UP000823618"/>
    </source>
</evidence>